<comment type="caution">
    <text evidence="3">The sequence shown here is derived from an EMBL/GenBank/DDBJ whole genome shotgun (WGS) entry which is preliminary data.</text>
</comment>
<dbReference type="AlphaFoldDB" id="A0A2A2M1K6"/>
<evidence type="ECO:0000313" key="4">
    <source>
        <dbReference type="Proteomes" id="UP000218231"/>
    </source>
</evidence>
<dbReference type="Proteomes" id="UP000218231">
    <property type="component" value="Unassembled WGS sequence"/>
</dbReference>
<reference evidence="3 4" key="1">
    <citation type="journal article" date="2017" name="Curr. Biol.">
        <title>Genome architecture and evolution of a unichromosomal asexual nematode.</title>
        <authorList>
            <person name="Fradin H."/>
            <person name="Zegar C."/>
            <person name="Gutwein M."/>
            <person name="Lucas J."/>
            <person name="Kovtun M."/>
            <person name="Corcoran D."/>
            <person name="Baugh L.R."/>
            <person name="Kiontke K."/>
            <person name="Gunsalus K."/>
            <person name="Fitch D.H."/>
            <person name="Piano F."/>
        </authorList>
    </citation>
    <scope>NUCLEOTIDE SEQUENCE [LARGE SCALE GENOMIC DNA]</scope>
    <source>
        <strain evidence="3">PF1309</strain>
    </source>
</reference>
<gene>
    <name evidence="3" type="ORF">WR25_23971</name>
</gene>
<feature type="compositionally biased region" description="Basic and acidic residues" evidence="1">
    <location>
        <begin position="283"/>
        <end position="298"/>
    </location>
</feature>
<keyword evidence="2" id="KW-0732">Signal</keyword>
<name>A0A2A2M1K6_9BILA</name>
<feature type="chain" id="PRO_5012403806" evidence="2">
    <location>
        <begin position="25"/>
        <end position="309"/>
    </location>
</feature>
<dbReference type="EMBL" id="LIAE01006230">
    <property type="protein sequence ID" value="PAV92364.1"/>
    <property type="molecule type" value="Genomic_DNA"/>
</dbReference>
<organism evidence="3 4">
    <name type="scientific">Diploscapter pachys</name>
    <dbReference type="NCBI Taxonomy" id="2018661"/>
    <lineage>
        <taxon>Eukaryota</taxon>
        <taxon>Metazoa</taxon>
        <taxon>Ecdysozoa</taxon>
        <taxon>Nematoda</taxon>
        <taxon>Chromadorea</taxon>
        <taxon>Rhabditida</taxon>
        <taxon>Rhabditina</taxon>
        <taxon>Rhabditomorpha</taxon>
        <taxon>Rhabditoidea</taxon>
        <taxon>Rhabditidae</taxon>
        <taxon>Diploscapter</taxon>
    </lineage>
</organism>
<feature type="signal peptide" evidence="2">
    <location>
        <begin position="1"/>
        <end position="24"/>
    </location>
</feature>
<proteinExistence type="predicted"/>
<evidence type="ECO:0000256" key="2">
    <source>
        <dbReference type="SAM" id="SignalP"/>
    </source>
</evidence>
<protein>
    <submittedName>
        <fullName evidence="3">Uncharacterized protein</fullName>
    </submittedName>
</protein>
<keyword evidence="4" id="KW-1185">Reference proteome</keyword>
<feature type="region of interest" description="Disordered" evidence="1">
    <location>
        <begin position="282"/>
        <end position="309"/>
    </location>
</feature>
<sequence length="309" mass="33651">MRKVFTASRILALWSSTCVSRAPAGSVRRTCSAAARIALPKPSPSALGRIDTARMTADRPSWRTTASGGSAKPRATIANVVHLAVQPDGRLHRGLYAARRGNRLTLRQCLGQATGRQAHAGEPPRIDIDEQPLRQFADDLGLARSGYAQHRIARLLRQPDQPGIVRAGQGKDVTIDVGIVLTRRQRRAGRQRGLDVLQLVPDLLPDILDLSGRGGVLQLDGDDAGSVEAIGLEIVEIVDPAQRALDRIGDLRLHLRRARAVPAGGHDHFLQREAGIFVAPQRQELRRARDEEQRDQETHQGGVPDRPAG</sequence>
<evidence type="ECO:0000313" key="3">
    <source>
        <dbReference type="EMBL" id="PAV92364.1"/>
    </source>
</evidence>
<accession>A0A2A2M1K6</accession>
<evidence type="ECO:0000256" key="1">
    <source>
        <dbReference type="SAM" id="MobiDB-lite"/>
    </source>
</evidence>